<evidence type="ECO:0000313" key="2">
    <source>
        <dbReference type="Proteomes" id="UP000076871"/>
    </source>
</evidence>
<evidence type="ECO:0000313" key="1">
    <source>
        <dbReference type="EMBL" id="KZS99697.1"/>
    </source>
</evidence>
<accession>A0A165AUQ3</accession>
<protein>
    <submittedName>
        <fullName evidence="1">Uncharacterized protein</fullName>
    </submittedName>
</protein>
<dbReference type="OrthoDB" id="3269001at2759"/>
<feature type="non-terminal residue" evidence="1">
    <location>
        <position position="253"/>
    </location>
</feature>
<dbReference type="Proteomes" id="UP000076871">
    <property type="component" value="Unassembled WGS sequence"/>
</dbReference>
<proteinExistence type="predicted"/>
<dbReference type="RefSeq" id="XP_040757438.1">
    <property type="nucleotide sequence ID" value="XM_040903096.1"/>
</dbReference>
<dbReference type="GeneID" id="63820127"/>
<keyword evidence="2" id="KW-1185">Reference proteome</keyword>
<dbReference type="InParanoid" id="A0A165AUQ3"/>
<dbReference type="AlphaFoldDB" id="A0A165AUQ3"/>
<dbReference type="PANTHER" id="PTHR46579">
    <property type="entry name" value="F5/8 TYPE C DOMAIN-CONTAINING PROTEIN-RELATED"/>
    <property type="match status" value="1"/>
</dbReference>
<name>A0A165AUQ3_9APHY</name>
<organism evidence="1 2">
    <name type="scientific">Laetiporus sulphureus 93-53</name>
    <dbReference type="NCBI Taxonomy" id="1314785"/>
    <lineage>
        <taxon>Eukaryota</taxon>
        <taxon>Fungi</taxon>
        <taxon>Dikarya</taxon>
        <taxon>Basidiomycota</taxon>
        <taxon>Agaricomycotina</taxon>
        <taxon>Agaricomycetes</taxon>
        <taxon>Polyporales</taxon>
        <taxon>Laetiporus</taxon>
    </lineage>
</organism>
<dbReference type="EMBL" id="KV427730">
    <property type="protein sequence ID" value="KZS99697.1"/>
    <property type="molecule type" value="Genomic_DNA"/>
</dbReference>
<sequence>PSMEEINPLLTPLVDDFIKLWNYGVQYSATPSYPSGKLCKCTIVPLVCDILAAHQMAGFLAHNHEYFCSLCLLKHTEIENLDWWNWPPRSCSQHRLDAERWKTASSIEERQRIYDSTDVRWSELLRLPYWDPIRFTAIDPMHALFLNGFGTHIENIWGVSIVDNYGQLILEGVQSAHRNATTTEDITKGMKVLKHGTHTELAKLPASLLAALYMRIQGESVSSEIPRRVGSSGKASGLGLSADEWRTFCVINL</sequence>
<dbReference type="STRING" id="1314785.A0A165AUQ3"/>
<reference evidence="1 2" key="1">
    <citation type="journal article" date="2016" name="Mol. Biol. Evol.">
        <title>Comparative Genomics of Early-Diverging Mushroom-Forming Fungi Provides Insights into the Origins of Lignocellulose Decay Capabilities.</title>
        <authorList>
            <person name="Nagy L.G."/>
            <person name="Riley R."/>
            <person name="Tritt A."/>
            <person name="Adam C."/>
            <person name="Daum C."/>
            <person name="Floudas D."/>
            <person name="Sun H."/>
            <person name="Yadav J.S."/>
            <person name="Pangilinan J."/>
            <person name="Larsson K.H."/>
            <person name="Matsuura K."/>
            <person name="Barry K."/>
            <person name="Labutti K."/>
            <person name="Kuo R."/>
            <person name="Ohm R.A."/>
            <person name="Bhattacharya S.S."/>
            <person name="Shirouzu T."/>
            <person name="Yoshinaga Y."/>
            <person name="Martin F.M."/>
            <person name="Grigoriev I.V."/>
            <person name="Hibbett D.S."/>
        </authorList>
    </citation>
    <scope>NUCLEOTIDE SEQUENCE [LARGE SCALE GENOMIC DNA]</scope>
    <source>
        <strain evidence="1 2">93-53</strain>
    </source>
</reference>
<gene>
    <name evidence="1" type="ORF">LAESUDRAFT_603642</name>
</gene>
<feature type="non-terminal residue" evidence="1">
    <location>
        <position position="1"/>
    </location>
</feature>
<dbReference type="PANTHER" id="PTHR46579:SF2">
    <property type="entry name" value="C2H2-TYPE DOMAIN-CONTAINING PROTEIN"/>
    <property type="match status" value="1"/>
</dbReference>